<organism evidence="1 2">
    <name type="scientific">Punica granatum</name>
    <name type="common">Pomegranate</name>
    <dbReference type="NCBI Taxonomy" id="22663"/>
    <lineage>
        <taxon>Eukaryota</taxon>
        <taxon>Viridiplantae</taxon>
        <taxon>Streptophyta</taxon>
        <taxon>Embryophyta</taxon>
        <taxon>Tracheophyta</taxon>
        <taxon>Spermatophyta</taxon>
        <taxon>Magnoliopsida</taxon>
        <taxon>eudicotyledons</taxon>
        <taxon>Gunneridae</taxon>
        <taxon>Pentapetalae</taxon>
        <taxon>rosids</taxon>
        <taxon>malvids</taxon>
        <taxon>Myrtales</taxon>
        <taxon>Lythraceae</taxon>
        <taxon>Punica</taxon>
    </lineage>
</organism>
<gene>
    <name evidence="1" type="ORF">CDL15_Pgr015976</name>
</gene>
<name>A0A218XQ23_PUNGR</name>
<dbReference type="EMBL" id="MTKT01001080">
    <property type="protein sequence ID" value="OWM86940.1"/>
    <property type="molecule type" value="Genomic_DNA"/>
</dbReference>
<evidence type="ECO:0000313" key="1">
    <source>
        <dbReference type="EMBL" id="OWM86940.1"/>
    </source>
</evidence>
<comment type="caution">
    <text evidence="1">The sequence shown here is derived from an EMBL/GenBank/DDBJ whole genome shotgun (WGS) entry which is preliminary data.</text>
</comment>
<accession>A0A218XQ23</accession>
<reference evidence="2" key="1">
    <citation type="journal article" date="2017" name="Plant J.">
        <title>The pomegranate (Punica granatum L.) genome and the genomics of punicalagin biosynthesis.</title>
        <authorList>
            <person name="Qin G."/>
            <person name="Xu C."/>
            <person name="Ming R."/>
            <person name="Tang H."/>
            <person name="Guyot R."/>
            <person name="Kramer E.M."/>
            <person name="Hu Y."/>
            <person name="Yi X."/>
            <person name="Qi Y."/>
            <person name="Xu X."/>
            <person name="Gao Z."/>
            <person name="Pan H."/>
            <person name="Jian J."/>
            <person name="Tian Y."/>
            <person name="Yue Z."/>
            <person name="Xu Y."/>
        </authorList>
    </citation>
    <scope>NUCLEOTIDE SEQUENCE [LARGE SCALE GENOMIC DNA]</scope>
    <source>
        <strain evidence="2">cv. Dabenzi</strain>
    </source>
</reference>
<proteinExistence type="predicted"/>
<sequence length="83" mass="9519">MADNPRPWKLTNEQFHFTAPEEAPPQALGFGFSAAPMQHVLRAPPHFPRPMPINHPMIDPMPDPRYDYFRCGPDSTHRNESPL</sequence>
<evidence type="ECO:0000313" key="2">
    <source>
        <dbReference type="Proteomes" id="UP000197138"/>
    </source>
</evidence>
<dbReference type="AlphaFoldDB" id="A0A218XQ23"/>
<protein>
    <submittedName>
        <fullName evidence="1">Uncharacterized protein</fullName>
    </submittedName>
</protein>
<dbReference type="Proteomes" id="UP000197138">
    <property type="component" value="Unassembled WGS sequence"/>
</dbReference>